<keyword evidence="8" id="KW-1185">Reference proteome</keyword>
<keyword evidence="3" id="KW-0547">Nucleotide-binding</keyword>
<dbReference type="PANTHER" id="PTHR42798">
    <property type="entry name" value="LIPOPROTEIN-RELEASING SYSTEM ATP-BINDING PROTEIN LOLD"/>
    <property type="match status" value="1"/>
</dbReference>
<dbReference type="PROSITE" id="PS50893">
    <property type="entry name" value="ABC_TRANSPORTER_2"/>
    <property type="match status" value="1"/>
</dbReference>
<dbReference type="RefSeq" id="WP_317696980.1">
    <property type="nucleotide sequence ID" value="NZ_AP026801.1"/>
</dbReference>
<dbReference type="EMBL" id="AP026801">
    <property type="protein sequence ID" value="BDR55555.1"/>
    <property type="molecule type" value="Genomic_DNA"/>
</dbReference>
<protein>
    <submittedName>
        <fullName evidence="7">ABC transporter ATP-binding protein</fullName>
    </submittedName>
</protein>
<evidence type="ECO:0000259" key="6">
    <source>
        <dbReference type="PROSITE" id="PS50893"/>
    </source>
</evidence>
<dbReference type="InterPro" id="IPR017871">
    <property type="entry name" value="ABC_transporter-like_CS"/>
</dbReference>
<evidence type="ECO:0000256" key="2">
    <source>
        <dbReference type="ARBA" id="ARBA00022448"/>
    </source>
</evidence>
<dbReference type="GO" id="GO:0006865">
    <property type="term" value="P:amino acid transport"/>
    <property type="evidence" value="ECO:0007669"/>
    <property type="project" value="UniProtKB-KW"/>
</dbReference>
<dbReference type="GO" id="GO:0098796">
    <property type="term" value="C:membrane protein complex"/>
    <property type="evidence" value="ECO:0007669"/>
    <property type="project" value="UniProtKB-ARBA"/>
</dbReference>
<evidence type="ECO:0000256" key="4">
    <source>
        <dbReference type="ARBA" id="ARBA00022840"/>
    </source>
</evidence>
<proteinExistence type="inferred from homology"/>
<reference evidence="7 8" key="1">
    <citation type="journal article" date="2023" name="Microbiol. Spectr.">
        <title>Symbiosis of Carpenter Bees with Uncharacterized Lactic Acid Bacteria Showing NAD Auxotrophy.</title>
        <authorList>
            <person name="Kawasaki S."/>
            <person name="Ozawa K."/>
            <person name="Mori T."/>
            <person name="Yamamoto A."/>
            <person name="Ito M."/>
            <person name="Ohkuma M."/>
            <person name="Sakamoto M."/>
            <person name="Matsutani M."/>
        </authorList>
    </citation>
    <scope>NUCLEOTIDE SEQUENCE [LARGE SCALE GENOMIC DNA]</scope>
    <source>
        <strain evidence="7 8">KimC2</strain>
    </source>
</reference>
<dbReference type="Gene3D" id="3.40.50.300">
    <property type="entry name" value="P-loop containing nucleotide triphosphate hydrolases"/>
    <property type="match status" value="1"/>
</dbReference>
<dbReference type="InterPro" id="IPR003439">
    <property type="entry name" value="ABC_transporter-like_ATP-bd"/>
</dbReference>
<dbReference type="GO" id="GO:0005524">
    <property type="term" value="F:ATP binding"/>
    <property type="evidence" value="ECO:0007669"/>
    <property type="project" value="UniProtKB-KW"/>
</dbReference>
<dbReference type="InterPro" id="IPR027417">
    <property type="entry name" value="P-loop_NTPase"/>
</dbReference>
<keyword evidence="4 7" id="KW-0067">ATP-binding</keyword>
<dbReference type="CDD" id="cd03255">
    <property type="entry name" value="ABC_MJ0796_LolCDE_FtsE"/>
    <property type="match status" value="1"/>
</dbReference>
<comment type="similarity">
    <text evidence="1">Belongs to the ABC transporter superfamily.</text>
</comment>
<dbReference type="SUPFAM" id="SSF52540">
    <property type="entry name" value="P-loop containing nucleoside triphosphate hydrolases"/>
    <property type="match status" value="1"/>
</dbReference>
<keyword evidence="2" id="KW-0813">Transport</keyword>
<dbReference type="InterPro" id="IPR017911">
    <property type="entry name" value="MacB-like_ATP-bd"/>
</dbReference>
<evidence type="ECO:0000313" key="7">
    <source>
        <dbReference type="EMBL" id="BDR55555.1"/>
    </source>
</evidence>
<dbReference type="KEGG" id="xak:KIMC2_01170"/>
<dbReference type="PROSITE" id="PS00211">
    <property type="entry name" value="ABC_TRANSPORTER_1"/>
    <property type="match status" value="1"/>
</dbReference>
<organism evidence="7 8">
    <name type="scientific">Xylocopilactobacillus apis</name>
    <dbReference type="NCBI Taxonomy" id="2932183"/>
    <lineage>
        <taxon>Bacteria</taxon>
        <taxon>Bacillati</taxon>
        <taxon>Bacillota</taxon>
        <taxon>Bacilli</taxon>
        <taxon>Lactobacillales</taxon>
        <taxon>Lactobacillaceae</taxon>
        <taxon>Xylocopilactobacillus</taxon>
    </lineage>
</organism>
<dbReference type="GO" id="GO:0016887">
    <property type="term" value="F:ATP hydrolysis activity"/>
    <property type="evidence" value="ECO:0007669"/>
    <property type="project" value="InterPro"/>
</dbReference>
<dbReference type="InterPro" id="IPR003593">
    <property type="entry name" value="AAA+_ATPase"/>
</dbReference>
<dbReference type="GO" id="GO:0022857">
    <property type="term" value="F:transmembrane transporter activity"/>
    <property type="evidence" value="ECO:0007669"/>
    <property type="project" value="UniProtKB-ARBA"/>
</dbReference>
<dbReference type="AlphaFoldDB" id="A0AAU9D2F0"/>
<evidence type="ECO:0000256" key="3">
    <source>
        <dbReference type="ARBA" id="ARBA00022741"/>
    </source>
</evidence>
<gene>
    <name evidence="7" type="ORF">KIMC2_01170</name>
</gene>
<evidence type="ECO:0000313" key="8">
    <source>
        <dbReference type="Proteomes" id="UP001321804"/>
    </source>
</evidence>
<dbReference type="PANTHER" id="PTHR42798:SF6">
    <property type="entry name" value="CELL DIVISION ATP-BINDING PROTEIN FTSE"/>
    <property type="match status" value="1"/>
</dbReference>
<keyword evidence="5" id="KW-0029">Amino-acid transport</keyword>
<dbReference type="Proteomes" id="UP001321804">
    <property type="component" value="Chromosome"/>
</dbReference>
<feature type="domain" description="ABC transporter" evidence="6">
    <location>
        <begin position="2"/>
        <end position="222"/>
    </location>
</feature>
<dbReference type="SMART" id="SM00382">
    <property type="entry name" value="AAA"/>
    <property type="match status" value="1"/>
</dbReference>
<evidence type="ECO:0000256" key="1">
    <source>
        <dbReference type="ARBA" id="ARBA00005417"/>
    </source>
</evidence>
<dbReference type="FunFam" id="3.40.50.300:FF:000032">
    <property type="entry name" value="Export ABC transporter ATP-binding protein"/>
    <property type="match status" value="1"/>
</dbReference>
<evidence type="ECO:0000256" key="5">
    <source>
        <dbReference type="ARBA" id="ARBA00022970"/>
    </source>
</evidence>
<sequence length="223" mass="25080">MIKINSISKSYIFNDDDTPLYVLRDINLNIEEKEFTAIMGPSGSGKSTLINIISFLDRDFEGEYYFSDEDVKEFKDNDLSTMRNQNVGFVFQSFNLIETDTIYENVELPLLYRGGTHRSAKSIVLEQLDKVGLLAKKDQLPSQLSGGQKQRVAIARALANKPKFIVADEPTGALDSMTSDEIMTLFQELNAEHDVTILMVTHDPEAAKYCKRVIEVKDGQVIG</sequence>
<name>A0AAU9D2F0_9LACO</name>
<accession>A0AAU9D2F0</accession>
<dbReference type="Pfam" id="PF00005">
    <property type="entry name" value="ABC_tran"/>
    <property type="match status" value="1"/>
</dbReference>